<dbReference type="SUPFAM" id="SSF57302">
    <property type="entry name" value="Snake toxin-like"/>
    <property type="match status" value="1"/>
</dbReference>
<organism evidence="2 3">
    <name type="scientific">Culter alburnus</name>
    <name type="common">Topmouth culter</name>
    <dbReference type="NCBI Taxonomy" id="194366"/>
    <lineage>
        <taxon>Eukaryota</taxon>
        <taxon>Metazoa</taxon>
        <taxon>Chordata</taxon>
        <taxon>Craniata</taxon>
        <taxon>Vertebrata</taxon>
        <taxon>Euteleostomi</taxon>
        <taxon>Actinopterygii</taxon>
        <taxon>Neopterygii</taxon>
        <taxon>Teleostei</taxon>
        <taxon>Ostariophysi</taxon>
        <taxon>Cypriniformes</taxon>
        <taxon>Xenocyprididae</taxon>
        <taxon>Xenocypridinae</taxon>
        <taxon>Culter</taxon>
    </lineage>
</organism>
<evidence type="ECO:0000256" key="1">
    <source>
        <dbReference type="SAM" id="SignalP"/>
    </source>
</evidence>
<gene>
    <name evidence="2" type="ORF">ABG768_000937</name>
</gene>
<dbReference type="EMBL" id="JAWDJR010000001">
    <property type="protein sequence ID" value="KAK9981401.1"/>
    <property type="molecule type" value="Genomic_DNA"/>
</dbReference>
<feature type="chain" id="PRO_5043800096" evidence="1">
    <location>
        <begin position="19"/>
        <end position="99"/>
    </location>
</feature>
<comment type="caution">
    <text evidence="2">The sequence shown here is derived from an EMBL/GenBank/DDBJ whole genome shotgun (WGS) entry which is preliminary data.</text>
</comment>
<keyword evidence="3" id="KW-1185">Reference proteome</keyword>
<feature type="signal peptide" evidence="1">
    <location>
        <begin position="1"/>
        <end position="18"/>
    </location>
</feature>
<dbReference type="AlphaFoldDB" id="A0AAW2B808"/>
<protein>
    <submittedName>
        <fullName evidence="2">Uncharacterized protein</fullName>
    </submittedName>
</protein>
<accession>A0AAW2B808</accession>
<name>A0AAW2B808_CULAL</name>
<evidence type="ECO:0000313" key="3">
    <source>
        <dbReference type="Proteomes" id="UP001479290"/>
    </source>
</evidence>
<reference evidence="2 3" key="1">
    <citation type="submission" date="2024-05" db="EMBL/GenBank/DDBJ databases">
        <title>A high-quality chromosomal-level genome assembly of Topmouth culter (Culter alburnus).</title>
        <authorList>
            <person name="Zhao H."/>
        </authorList>
    </citation>
    <scope>NUCLEOTIDE SEQUENCE [LARGE SCALE GENOMIC DNA]</scope>
    <source>
        <strain evidence="2">CATC2023</strain>
        <tissue evidence="2">Muscle</tissue>
    </source>
</reference>
<evidence type="ECO:0000313" key="2">
    <source>
        <dbReference type="EMBL" id="KAK9981401.1"/>
    </source>
</evidence>
<sequence length="99" mass="10945">MKKFCVVCILMILTHDLAHFSFRAVALRCNLCVSKGLGNPCTPSVQTCLPHITNCGYIKFKPTLLGSAYIRSCISLETCWNYMSAETVTAKCCNTDLCN</sequence>
<dbReference type="InterPro" id="IPR045860">
    <property type="entry name" value="Snake_toxin-like_sf"/>
</dbReference>
<proteinExistence type="predicted"/>
<dbReference type="Gene3D" id="2.10.60.10">
    <property type="entry name" value="CD59"/>
    <property type="match status" value="1"/>
</dbReference>
<keyword evidence="1" id="KW-0732">Signal</keyword>
<dbReference type="Proteomes" id="UP001479290">
    <property type="component" value="Unassembled WGS sequence"/>
</dbReference>